<dbReference type="Gene3D" id="3.30.479.10">
    <property type="entry name" value="6-pyruvoyl tetrahydropterin synthase/QueD"/>
    <property type="match status" value="2"/>
</dbReference>
<comment type="caution">
    <text evidence="5">The sequence shown here is derived from an EMBL/GenBank/DDBJ whole genome shotgun (WGS) entry which is preliminary data.</text>
</comment>
<gene>
    <name evidence="5" type="ORF">SDC9_137996</name>
</gene>
<organism evidence="5">
    <name type="scientific">bioreactor metagenome</name>
    <dbReference type="NCBI Taxonomy" id="1076179"/>
    <lineage>
        <taxon>unclassified sequences</taxon>
        <taxon>metagenomes</taxon>
        <taxon>ecological metagenomes</taxon>
    </lineage>
</organism>
<protein>
    <recommendedName>
        <fullName evidence="6">6-carboxy-5,6,7,8-tetrahydropterin synthase</fullName>
    </recommendedName>
</protein>
<comment type="cofactor">
    <cofactor evidence="1">
        <name>Zn(2+)</name>
        <dbReference type="ChEBI" id="CHEBI:29105"/>
    </cofactor>
</comment>
<evidence type="ECO:0008006" key="6">
    <source>
        <dbReference type="Google" id="ProtNLM"/>
    </source>
</evidence>
<dbReference type="PIRSF" id="PIRSF006113">
    <property type="entry name" value="PTP_synth"/>
    <property type="match status" value="1"/>
</dbReference>
<evidence type="ECO:0000313" key="5">
    <source>
        <dbReference type="EMBL" id="MPM90873.1"/>
    </source>
</evidence>
<accession>A0A645DQ15</accession>
<keyword evidence="4" id="KW-0456">Lyase</keyword>
<dbReference type="InterPro" id="IPR007115">
    <property type="entry name" value="6-PTP_synth/QueD"/>
</dbReference>
<evidence type="ECO:0000256" key="4">
    <source>
        <dbReference type="ARBA" id="ARBA00023239"/>
    </source>
</evidence>
<keyword evidence="3" id="KW-0862">Zinc</keyword>
<dbReference type="SUPFAM" id="SSF55620">
    <property type="entry name" value="Tetrahydrobiopterin biosynthesis enzymes-like"/>
    <property type="match status" value="1"/>
</dbReference>
<reference evidence="5" key="1">
    <citation type="submission" date="2019-08" db="EMBL/GenBank/DDBJ databases">
        <authorList>
            <person name="Kucharzyk K."/>
            <person name="Murdoch R.W."/>
            <person name="Higgins S."/>
            <person name="Loffler F."/>
        </authorList>
    </citation>
    <scope>NUCLEOTIDE SEQUENCE</scope>
</reference>
<dbReference type="GO" id="GO:0046872">
    <property type="term" value="F:metal ion binding"/>
    <property type="evidence" value="ECO:0007669"/>
    <property type="project" value="UniProtKB-KW"/>
</dbReference>
<proteinExistence type="predicted"/>
<dbReference type="PANTHER" id="PTHR12589:SF7">
    <property type="entry name" value="6-PYRUVOYL TETRAHYDROBIOPTERIN SYNTHASE"/>
    <property type="match status" value="1"/>
</dbReference>
<dbReference type="PANTHER" id="PTHR12589">
    <property type="entry name" value="PYRUVOYL TETRAHYDROBIOPTERIN SYNTHASE"/>
    <property type="match status" value="1"/>
</dbReference>
<dbReference type="AlphaFoldDB" id="A0A645DQ15"/>
<sequence length="128" mass="14424">MTAISVTKIFKFDAAHFLPEHSGKCADLHGHTYRLEVTIARKDGGLIAEGSSAGMVLDFGDLKTIVQREIIEKVDHKMLNDVFSFRTTAENMVIYFHEVLEKQLATLGVEVLKLRLWETQTSFAEVVK</sequence>
<keyword evidence="2" id="KW-0479">Metal-binding</keyword>
<evidence type="ECO:0000256" key="3">
    <source>
        <dbReference type="ARBA" id="ARBA00022833"/>
    </source>
</evidence>
<evidence type="ECO:0000256" key="2">
    <source>
        <dbReference type="ARBA" id="ARBA00022723"/>
    </source>
</evidence>
<name>A0A645DQ15_9ZZZZ</name>
<evidence type="ECO:0000256" key="1">
    <source>
        <dbReference type="ARBA" id="ARBA00001947"/>
    </source>
</evidence>
<dbReference type="GO" id="GO:0070497">
    <property type="term" value="F:6-carboxytetrahydropterin synthase activity"/>
    <property type="evidence" value="ECO:0007669"/>
    <property type="project" value="TreeGrafter"/>
</dbReference>
<dbReference type="EMBL" id="VSSQ01038014">
    <property type="protein sequence ID" value="MPM90873.1"/>
    <property type="molecule type" value="Genomic_DNA"/>
</dbReference>
<dbReference type="Pfam" id="PF01242">
    <property type="entry name" value="PTPS"/>
    <property type="match status" value="1"/>
</dbReference>
<dbReference type="NCBIfam" id="TIGR03367">
    <property type="entry name" value="queuosine_QueD"/>
    <property type="match status" value="1"/>
</dbReference>
<dbReference type="InterPro" id="IPR038418">
    <property type="entry name" value="6-PTP_synth/QueD_sf"/>
</dbReference>